<proteinExistence type="predicted"/>
<dbReference type="AlphaFoldDB" id="A0A8B9HVZ6"/>
<sequence length="71" mass="7588">LYATPGATFQSKSTQKQPETPAGPVSTLKDGQLAISIHAKPGAKQNAVTGWLANLNYRYFFTCSPCLVKSS</sequence>
<dbReference type="Proteomes" id="UP000694621">
    <property type="component" value="Unplaced"/>
</dbReference>
<protein>
    <submittedName>
        <fullName evidence="2">Uncharacterized protein</fullName>
    </submittedName>
</protein>
<evidence type="ECO:0000313" key="2">
    <source>
        <dbReference type="Ensembl" id="ENSAMXP00005015816.1"/>
    </source>
</evidence>
<feature type="compositionally biased region" description="Polar residues" evidence="1">
    <location>
        <begin position="7"/>
        <end position="18"/>
    </location>
</feature>
<dbReference type="Ensembl" id="ENSAMXT00005017456.1">
    <property type="protein sequence ID" value="ENSAMXP00005015816.1"/>
    <property type="gene ID" value="ENSAMXG00005008316.1"/>
</dbReference>
<organism evidence="2 3">
    <name type="scientific">Astyanax mexicanus</name>
    <name type="common">Blind cave fish</name>
    <name type="synonym">Astyanax fasciatus mexicanus</name>
    <dbReference type="NCBI Taxonomy" id="7994"/>
    <lineage>
        <taxon>Eukaryota</taxon>
        <taxon>Metazoa</taxon>
        <taxon>Chordata</taxon>
        <taxon>Craniata</taxon>
        <taxon>Vertebrata</taxon>
        <taxon>Euteleostomi</taxon>
        <taxon>Actinopterygii</taxon>
        <taxon>Neopterygii</taxon>
        <taxon>Teleostei</taxon>
        <taxon>Ostariophysi</taxon>
        <taxon>Characiformes</taxon>
        <taxon>Characoidei</taxon>
        <taxon>Acestrorhamphidae</taxon>
        <taxon>Acestrorhamphinae</taxon>
        <taxon>Astyanax</taxon>
    </lineage>
</organism>
<name>A0A8B9HVZ6_ASTMX</name>
<evidence type="ECO:0000256" key="1">
    <source>
        <dbReference type="SAM" id="MobiDB-lite"/>
    </source>
</evidence>
<accession>A0A8B9HVZ6</accession>
<evidence type="ECO:0000313" key="3">
    <source>
        <dbReference type="Proteomes" id="UP000694621"/>
    </source>
</evidence>
<reference evidence="2" key="1">
    <citation type="submission" date="2025-08" db="UniProtKB">
        <authorList>
            <consortium name="Ensembl"/>
        </authorList>
    </citation>
    <scope>IDENTIFICATION</scope>
</reference>
<feature type="region of interest" description="Disordered" evidence="1">
    <location>
        <begin position="1"/>
        <end position="26"/>
    </location>
</feature>